<comment type="caution">
    <text evidence="2">The sequence shown here is derived from an EMBL/GenBank/DDBJ whole genome shotgun (WGS) entry which is preliminary data.</text>
</comment>
<sequence>MAESLVAAVCYVRLAVQDPPASARFAAEILGLQRGVEVEGEIPFRCDQRLRSLSFLPAAQGAGSVGIELVDEAALATAEQALNAQGFTAARAGAEACRRHGVQAMAQARDGSGNAIDLVVRPLHSGRRYFPARDAGIVGLHGVGLRSRDIVRDTMFWTACLGARVSDRVGEITYLQVDSRHHRIALYPSERAGLLYAAFEVEALDNIMQSSYFAQEHQVRIIQGPGRETASNLAFLHLQGPDGALFSYVGGDDDLAGRAHRPRQFPRTVASLCAWGSTCADVPELQAPAS</sequence>
<keyword evidence="3" id="KW-1185">Reference proteome</keyword>
<dbReference type="AlphaFoldDB" id="A0A418WHA5"/>
<feature type="domain" description="VOC" evidence="1">
    <location>
        <begin position="8"/>
        <end position="121"/>
    </location>
</feature>
<dbReference type="Proteomes" id="UP000284605">
    <property type="component" value="Unassembled WGS sequence"/>
</dbReference>
<proteinExistence type="predicted"/>
<dbReference type="InterPro" id="IPR029068">
    <property type="entry name" value="Glyas_Bleomycin-R_OHBP_Dase"/>
</dbReference>
<organism evidence="2 3">
    <name type="scientific">Oleomonas cavernae</name>
    <dbReference type="NCBI Taxonomy" id="2320859"/>
    <lineage>
        <taxon>Bacteria</taxon>
        <taxon>Pseudomonadati</taxon>
        <taxon>Pseudomonadota</taxon>
        <taxon>Alphaproteobacteria</taxon>
        <taxon>Acetobacterales</taxon>
        <taxon>Acetobacteraceae</taxon>
        <taxon>Oleomonas</taxon>
    </lineage>
</organism>
<dbReference type="Gene3D" id="3.10.180.10">
    <property type="entry name" value="2,3-Dihydroxybiphenyl 1,2-Dioxygenase, domain 1"/>
    <property type="match status" value="2"/>
</dbReference>
<name>A0A418WHA5_9PROT</name>
<dbReference type="RefSeq" id="WP_119781133.1">
    <property type="nucleotide sequence ID" value="NZ_QYUK01000011.1"/>
</dbReference>
<dbReference type="InterPro" id="IPR004360">
    <property type="entry name" value="Glyas_Fos-R_dOase_dom"/>
</dbReference>
<gene>
    <name evidence="2" type="ORF">D3874_22375</name>
</gene>
<dbReference type="SUPFAM" id="SSF54593">
    <property type="entry name" value="Glyoxalase/Bleomycin resistance protein/Dihydroxybiphenyl dioxygenase"/>
    <property type="match status" value="2"/>
</dbReference>
<dbReference type="OrthoDB" id="9803142at2"/>
<evidence type="ECO:0000259" key="1">
    <source>
        <dbReference type="PROSITE" id="PS51819"/>
    </source>
</evidence>
<evidence type="ECO:0000313" key="2">
    <source>
        <dbReference type="EMBL" id="RJF89380.1"/>
    </source>
</evidence>
<reference evidence="2 3" key="1">
    <citation type="submission" date="2018-09" db="EMBL/GenBank/DDBJ databases">
        <authorList>
            <person name="Zhu H."/>
        </authorList>
    </citation>
    <scope>NUCLEOTIDE SEQUENCE [LARGE SCALE GENOMIC DNA]</scope>
    <source>
        <strain evidence="2 3">K1W22B-8</strain>
    </source>
</reference>
<dbReference type="PROSITE" id="PS51819">
    <property type="entry name" value="VOC"/>
    <property type="match status" value="2"/>
</dbReference>
<dbReference type="EMBL" id="QYUK01000011">
    <property type="protein sequence ID" value="RJF89380.1"/>
    <property type="molecule type" value="Genomic_DNA"/>
</dbReference>
<accession>A0A418WHA5</accession>
<protein>
    <submittedName>
        <fullName evidence="2">Oxidoreductase</fullName>
    </submittedName>
</protein>
<feature type="domain" description="VOC" evidence="1">
    <location>
        <begin position="139"/>
        <end position="251"/>
    </location>
</feature>
<dbReference type="InterPro" id="IPR037523">
    <property type="entry name" value="VOC_core"/>
</dbReference>
<evidence type="ECO:0000313" key="3">
    <source>
        <dbReference type="Proteomes" id="UP000284605"/>
    </source>
</evidence>
<dbReference type="Pfam" id="PF00903">
    <property type="entry name" value="Glyoxalase"/>
    <property type="match status" value="1"/>
</dbReference>